<evidence type="ECO:0000313" key="5">
    <source>
        <dbReference type="EMBL" id="KGE03605.1"/>
    </source>
</evidence>
<dbReference type="GO" id="GO:0097163">
    <property type="term" value="F:sulfur carrier activity"/>
    <property type="evidence" value="ECO:0007669"/>
    <property type="project" value="TreeGrafter"/>
</dbReference>
<keyword evidence="2" id="KW-0963">Cytoplasm</keyword>
<comment type="subcellular location">
    <subcellularLocation>
        <location evidence="1">Cytoplasm</location>
    </subcellularLocation>
</comment>
<dbReference type="Gene3D" id="3.30.1420.10">
    <property type="match status" value="1"/>
</dbReference>
<dbReference type="InterPro" id="IPR043163">
    <property type="entry name" value="DsrC-like_N"/>
</dbReference>
<dbReference type="eggNOG" id="COG2920">
    <property type="taxonomic scope" value="Bacteria"/>
</dbReference>
<gene>
    <name evidence="5" type="ORF">HRUBRA_01984</name>
</gene>
<dbReference type="STRING" id="1265313.HRUBRA_01984"/>
<dbReference type="Gene3D" id="1.10.10.370">
    <property type="entry name" value="DsrC-like protein, C-terminal domain"/>
    <property type="match status" value="1"/>
</dbReference>
<dbReference type="PATRIC" id="fig|1265313.6.peg.1962"/>
<dbReference type="RefSeq" id="WP_035513589.1">
    <property type="nucleotide sequence ID" value="NZ_KN234745.1"/>
</dbReference>
<dbReference type="EMBL" id="AUVB01000054">
    <property type="protein sequence ID" value="KGE03605.1"/>
    <property type="molecule type" value="Genomic_DNA"/>
</dbReference>
<dbReference type="PANTHER" id="PTHR37010">
    <property type="entry name" value="SULFURTRANSFERASE TUSE"/>
    <property type="match status" value="1"/>
</dbReference>
<dbReference type="HOGENOM" id="CLU_153199_1_0_6"/>
<feature type="active site" description="Cysteine persulfide intermediate" evidence="4">
    <location>
        <position position="103"/>
    </location>
</feature>
<evidence type="ECO:0000256" key="4">
    <source>
        <dbReference type="PIRSR" id="PIRSR006223-50"/>
    </source>
</evidence>
<dbReference type="PANTHER" id="PTHR37010:SF1">
    <property type="entry name" value="SULFURTRANSFERASE TUSE"/>
    <property type="match status" value="1"/>
</dbReference>
<dbReference type="PIRSF" id="PIRSF006223">
    <property type="entry name" value="DsrC_TusE"/>
    <property type="match status" value="1"/>
</dbReference>
<keyword evidence="6" id="KW-1185">Reference proteome</keyword>
<organism evidence="5 6">
    <name type="scientific">Pseudohaliea rubra DSM 19751</name>
    <dbReference type="NCBI Taxonomy" id="1265313"/>
    <lineage>
        <taxon>Bacteria</taxon>
        <taxon>Pseudomonadati</taxon>
        <taxon>Pseudomonadota</taxon>
        <taxon>Gammaproteobacteria</taxon>
        <taxon>Cellvibrionales</taxon>
        <taxon>Halieaceae</taxon>
        <taxon>Pseudohaliea</taxon>
    </lineage>
</organism>
<keyword evidence="3" id="KW-0808">Transferase</keyword>
<dbReference type="Proteomes" id="UP000029640">
    <property type="component" value="Unassembled WGS sequence"/>
</dbReference>
<dbReference type="EC" id="2.8.1.-" evidence="3"/>
<dbReference type="Pfam" id="PF04358">
    <property type="entry name" value="DsrC"/>
    <property type="match status" value="1"/>
</dbReference>
<dbReference type="GO" id="GO:0002143">
    <property type="term" value="P:tRNA wobble position uridine thiolation"/>
    <property type="evidence" value="ECO:0007669"/>
    <property type="project" value="TreeGrafter"/>
</dbReference>
<dbReference type="SUPFAM" id="SSF69721">
    <property type="entry name" value="DsrC, the gamma subunit of dissimilatory sulfite reductase"/>
    <property type="match status" value="1"/>
</dbReference>
<comment type="function">
    <text evidence="3">Part of a sulfur-relay system.</text>
</comment>
<comment type="caution">
    <text evidence="5">The sequence shown here is derived from an EMBL/GenBank/DDBJ whole genome shotgun (WGS) entry which is preliminary data.</text>
</comment>
<dbReference type="OrthoDB" id="9786347at2"/>
<evidence type="ECO:0000256" key="2">
    <source>
        <dbReference type="ARBA" id="ARBA00022490"/>
    </source>
</evidence>
<name>A0A095VQH9_9GAMM</name>
<dbReference type="InterPro" id="IPR042072">
    <property type="entry name" value="DsrC-like_C"/>
</dbReference>
<evidence type="ECO:0000313" key="6">
    <source>
        <dbReference type="Proteomes" id="UP000029640"/>
    </source>
</evidence>
<accession>A0A095VQH9</accession>
<dbReference type="GO" id="GO:0016740">
    <property type="term" value="F:transferase activity"/>
    <property type="evidence" value="ECO:0007669"/>
    <property type="project" value="UniProtKB-KW"/>
</dbReference>
<evidence type="ECO:0000256" key="1">
    <source>
        <dbReference type="ARBA" id="ARBA00004496"/>
    </source>
</evidence>
<proteinExistence type="inferred from homology"/>
<dbReference type="InterPro" id="IPR025526">
    <property type="entry name" value="DsrC-like_dom_sf"/>
</dbReference>
<sequence length="104" mass="11390">MALPPLDKDGFLRDSGDWDRDVAAALAVEEGIALGDAHWEVLELLRRYYATFDSSPAMRALVKYCRQELGPDKGTSLYLLKLFPGSPAKVSARLAGLPRPANCL</sequence>
<evidence type="ECO:0000256" key="3">
    <source>
        <dbReference type="PIRNR" id="PIRNR006223"/>
    </source>
</evidence>
<dbReference type="AlphaFoldDB" id="A0A095VQH9"/>
<dbReference type="GO" id="GO:0005737">
    <property type="term" value="C:cytoplasm"/>
    <property type="evidence" value="ECO:0007669"/>
    <property type="project" value="UniProtKB-SubCell"/>
</dbReference>
<dbReference type="NCBIfam" id="TIGR03342">
    <property type="entry name" value="dsrC_tusE_dsvC"/>
    <property type="match status" value="1"/>
</dbReference>
<protein>
    <recommendedName>
        <fullName evidence="3">Sulfurtransferase</fullName>
        <ecNumber evidence="3">2.8.1.-</ecNumber>
    </recommendedName>
</protein>
<comment type="similarity">
    <text evidence="3">Belongs to the dsrC/tusE family.</text>
</comment>
<dbReference type="InterPro" id="IPR007453">
    <property type="entry name" value="DsrC/TusE"/>
</dbReference>
<reference evidence="5 6" key="1">
    <citation type="journal article" date="2014" name="Genome Announc.">
        <title>Genome Sequence of Gammaproteobacterial Pseudohaliea rubra Type Strain DSM 19751, Isolated from Coastal Seawater of the Mediterranean Sea.</title>
        <authorList>
            <person name="Spring S."/>
            <person name="Fiebig A."/>
            <person name="Riedel T."/>
            <person name="Goker M."/>
            <person name="Klenk H.P."/>
        </authorList>
    </citation>
    <scope>NUCLEOTIDE SEQUENCE [LARGE SCALE GENOMIC DNA]</scope>
    <source>
        <strain evidence="5 6">DSM 19751</strain>
    </source>
</reference>